<dbReference type="Proteomes" id="UP001497680">
    <property type="component" value="Unassembled WGS sequence"/>
</dbReference>
<comment type="caution">
    <text evidence="1">The sequence shown here is derived from an EMBL/GenBank/DDBJ whole genome shotgun (WGS) entry which is preliminary data.</text>
</comment>
<reference evidence="1 2" key="1">
    <citation type="journal article" date="2022" name="New Phytol.">
        <title>Ecological generalism drives hyperdiversity of secondary metabolite gene clusters in xylarialean endophytes.</title>
        <authorList>
            <person name="Franco M.E.E."/>
            <person name="Wisecaver J.H."/>
            <person name="Arnold A.E."/>
            <person name="Ju Y.M."/>
            <person name="Slot J.C."/>
            <person name="Ahrendt S."/>
            <person name="Moore L.P."/>
            <person name="Eastman K.E."/>
            <person name="Scott K."/>
            <person name="Konkel Z."/>
            <person name="Mondo S.J."/>
            <person name="Kuo A."/>
            <person name="Hayes R.D."/>
            <person name="Haridas S."/>
            <person name="Andreopoulos B."/>
            <person name="Riley R."/>
            <person name="LaButti K."/>
            <person name="Pangilinan J."/>
            <person name="Lipzen A."/>
            <person name="Amirebrahimi M."/>
            <person name="Yan J."/>
            <person name="Adam C."/>
            <person name="Keymanesh K."/>
            <person name="Ng V."/>
            <person name="Louie K."/>
            <person name="Northen T."/>
            <person name="Drula E."/>
            <person name="Henrissat B."/>
            <person name="Hsieh H.M."/>
            <person name="Youens-Clark K."/>
            <person name="Lutzoni F."/>
            <person name="Miadlikowska J."/>
            <person name="Eastwood D.C."/>
            <person name="Hamelin R.C."/>
            <person name="Grigoriev I.V."/>
            <person name="U'Ren J.M."/>
        </authorList>
    </citation>
    <scope>NUCLEOTIDE SEQUENCE [LARGE SCALE GENOMIC DNA]</scope>
    <source>
        <strain evidence="1 2">ER1909</strain>
    </source>
</reference>
<gene>
    <name evidence="1" type="ORF">F4821DRAFT_263826</name>
</gene>
<dbReference type="EMBL" id="MU394369">
    <property type="protein sequence ID" value="KAI6082520.1"/>
    <property type="molecule type" value="Genomic_DNA"/>
</dbReference>
<evidence type="ECO:0000313" key="1">
    <source>
        <dbReference type="EMBL" id="KAI6082520.1"/>
    </source>
</evidence>
<proteinExistence type="predicted"/>
<evidence type="ECO:0000313" key="2">
    <source>
        <dbReference type="Proteomes" id="UP001497680"/>
    </source>
</evidence>
<organism evidence="1 2">
    <name type="scientific">Hypoxylon rubiginosum</name>
    <dbReference type="NCBI Taxonomy" id="110542"/>
    <lineage>
        <taxon>Eukaryota</taxon>
        <taxon>Fungi</taxon>
        <taxon>Dikarya</taxon>
        <taxon>Ascomycota</taxon>
        <taxon>Pezizomycotina</taxon>
        <taxon>Sordariomycetes</taxon>
        <taxon>Xylariomycetidae</taxon>
        <taxon>Xylariales</taxon>
        <taxon>Hypoxylaceae</taxon>
        <taxon>Hypoxylon</taxon>
    </lineage>
</organism>
<protein>
    <submittedName>
        <fullName evidence="1">Uncharacterized protein</fullName>
    </submittedName>
</protein>
<accession>A0ACC0CQD2</accession>
<keyword evidence="2" id="KW-1185">Reference proteome</keyword>
<sequence length="198" mass="19791">MAFRWLLSLVCLLAPTTAQVYSGGDDLLDVTITKTVTETVTKFLSECGAGRTDTVTTISGVTTLTSTLQSTISINVTDASSVLPTGLNPSQSDAVFSFPSSSLSLANHSTAATNTTAKTPCSTTTVMVPAAVSPGSPSLSTSHDVHSTTPVHGTSSTAATNVSPSQIPISGSAILGGGVVMSSLGGALGIIFLLTAGL</sequence>
<name>A0ACC0CQD2_9PEZI</name>